<reference evidence="1" key="1">
    <citation type="submission" date="2023-05" db="EMBL/GenBank/DDBJ databases">
        <title>Nepenthes gracilis genome sequencing.</title>
        <authorList>
            <person name="Fukushima K."/>
        </authorList>
    </citation>
    <scope>NUCLEOTIDE SEQUENCE</scope>
    <source>
        <strain evidence="1">SING2019-196</strain>
    </source>
</reference>
<dbReference type="Proteomes" id="UP001279734">
    <property type="component" value="Unassembled WGS sequence"/>
</dbReference>
<comment type="caution">
    <text evidence="1">The sequence shown here is derived from an EMBL/GenBank/DDBJ whole genome shotgun (WGS) entry which is preliminary data.</text>
</comment>
<name>A0AAD3TGZ7_NEPGR</name>
<accession>A0AAD3TGZ7</accession>
<dbReference type="EMBL" id="BSYO01000035">
    <property type="protein sequence ID" value="GMH28924.1"/>
    <property type="molecule type" value="Genomic_DNA"/>
</dbReference>
<keyword evidence="2" id="KW-1185">Reference proteome</keyword>
<protein>
    <submittedName>
        <fullName evidence="1">Uncharacterized protein</fullName>
    </submittedName>
</protein>
<sequence>MEKRPKGSSFDFSSKFPTRTLQLVKNWVTIQSTGGFPFRRLPSASRTRVEGRICTQIGCIARDDGKFEIEDVSVEEEMKKRKKNRDVDSSIFAAINDLCER</sequence>
<dbReference type="AlphaFoldDB" id="A0AAD3TGZ7"/>
<organism evidence="1 2">
    <name type="scientific">Nepenthes gracilis</name>
    <name type="common">Slender pitcher plant</name>
    <dbReference type="NCBI Taxonomy" id="150966"/>
    <lineage>
        <taxon>Eukaryota</taxon>
        <taxon>Viridiplantae</taxon>
        <taxon>Streptophyta</taxon>
        <taxon>Embryophyta</taxon>
        <taxon>Tracheophyta</taxon>
        <taxon>Spermatophyta</taxon>
        <taxon>Magnoliopsida</taxon>
        <taxon>eudicotyledons</taxon>
        <taxon>Gunneridae</taxon>
        <taxon>Pentapetalae</taxon>
        <taxon>Caryophyllales</taxon>
        <taxon>Nepenthaceae</taxon>
        <taxon>Nepenthes</taxon>
    </lineage>
</organism>
<evidence type="ECO:0000313" key="1">
    <source>
        <dbReference type="EMBL" id="GMH28924.1"/>
    </source>
</evidence>
<gene>
    <name evidence="1" type="ORF">Nepgr_030767</name>
</gene>
<evidence type="ECO:0000313" key="2">
    <source>
        <dbReference type="Proteomes" id="UP001279734"/>
    </source>
</evidence>
<proteinExistence type="predicted"/>